<dbReference type="Proteomes" id="UP000690515">
    <property type="component" value="Unassembled WGS sequence"/>
</dbReference>
<dbReference type="Pfam" id="PF01648">
    <property type="entry name" value="ACPS"/>
    <property type="match status" value="1"/>
</dbReference>
<evidence type="ECO:0000256" key="2">
    <source>
        <dbReference type="ARBA" id="ARBA00022679"/>
    </source>
</evidence>
<dbReference type="PANTHER" id="PTHR12215:SF10">
    <property type="entry name" value="L-AMINOADIPATE-SEMIALDEHYDE DEHYDROGENASE-PHOSPHOPANTETHEINYL TRANSFERASE"/>
    <property type="match status" value="1"/>
</dbReference>
<evidence type="ECO:0000313" key="4">
    <source>
        <dbReference type="EMBL" id="MBU2713438.1"/>
    </source>
</evidence>
<keyword evidence="5" id="KW-1185">Reference proteome</keyword>
<proteinExistence type="inferred from homology"/>
<reference evidence="4 5" key="1">
    <citation type="submission" date="2021-04" db="EMBL/GenBank/DDBJ databases">
        <authorList>
            <person name="Pira H."/>
            <person name="Risdian C."/>
            <person name="Wink J."/>
        </authorList>
    </citation>
    <scope>NUCLEOTIDE SEQUENCE [LARGE SCALE GENOMIC DNA]</scope>
    <source>
        <strain evidence="4 5">WH53</strain>
    </source>
</reference>
<dbReference type="InterPro" id="IPR008278">
    <property type="entry name" value="4-PPantetheinyl_Trfase_dom"/>
</dbReference>
<comment type="similarity">
    <text evidence="1">Belongs to the P-Pant transferase superfamily. Gsp/Sfp/HetI/AcpT family.</text>
</comment>
<dbReference type="GO" id="GO:0016740">
    <property type="term" value="F:transferase activity"/>
    <property type="evidence" value="ECO:0007669"/>
    <property type="project" value="UniProtKB-KW"/>
</dbReference>
<accession>A0ABS5ZHA4</accession>
<protein>
    <submittedName>
        <fullName evidence="4">4'-phosphopantetheinyl transferase superfamily protein</fullName>
    </submittedName>
</protein>
<keyword evidence="2 4" id="KW-0808">Transferase</keyword>
<dbReference type="EMBL" id="JAGSOY010000079">
    <property type="protein sequence ID" value="MBU2713438.1"/>
    <property type="molecule type" value="Genomic_DNA"/>
</dbReference>
<feature type="domain" description="4'-phosphopantetheinyl transferase" evidence="3">
    <location>
        <begin position="108"/>
        <end position="167"/>
    </location>
</feature>
<name>A0ABS5ZHA4_9GAMM</name>
<evidence type="ECO:0000259" key="3">
    <source>
        <dbReference type="Pfam" id="PF01648"/>
    </source>
</evidence>
<sequence length="222" mass="25551">MYCESLSPKAIDQWQDIRPTQLYHFLKCFGYATNVVYIPYKRSLSREEQGREAHCWLQAMLATLLEVPKHCLRFKRTSFGEPYIPGVNIGFNISHCSQGLLIGISPESIGVDIAWFKKRLNLQALHERTSHPDLLTCYPEPAVQDILTFWSGKEAVLKAAGVGLKIEPSKLKMKLYKSLIYQVVYVGRKPYWLTWLPQIADMIFSLSLTKRSPLLLWKICSQ</sequence>
<dbReference type="InterPro" id="IPR037143">
    <property type="entry name" value="4-PPantetheinyl_Trfase_dom_sf"/>
</dbReference>
<organism evidence="4 5">
    <name type="scientific">Zooshikella harenae</name>
    <dbReference type="NCBI Taxonomy" id="2827238"/>
    <lineage>
        <taxon>Bacteria</taxon>
        <taxon>Pseudomonadati</taxon>
        <taxon>Pseudomonadota</taxon>
        <taxon>Gammaproteobacteria</taxon>
        <taxon>Oceanospirillales</taxon>
        <taxon>Zooshikellaceae</taxon>
        <taxon>Zooshikella</taxon>
    </lineage>
</organism>
<dbReference type="InterPro" id="IPR050559">
    <property type="entry name" value="P-Pant_transferase_sf"/>
</dbReference>
<dbReference type="SUPFAM" id="SSF56214">
    <property type="entry name" value="4'-phosphopantetheinyl transferase"/>
    <property type="match status" value="2"/>
</dbReference>
<evidence type="ECO:0000313" key="5">
    <source>
        <dbReference type="Proteomes" id="UP000690515"/>
    </source>
</evidence>
<comment type="caution">
    <text evidence="4">The sequence shown here is derived from an EMBL/GenBank/DDBJ whole genome shotgun (WGS) entry which is preliminary data.</text>
</comment>
<dbReference type="Gene3D" id="3.90.470.20">
    <property type="entry name" value="4'-phosphopantetheinyl transferase domain"/>
    <property type="match status" value="1"/>
</dbReference>
<dbReference type="RefSeq" id="WP_215821724.1">
    <property type="nucleotide sequence ID" value="NZ_JAGSOY010000079.1"/>
</dbReference>
<dbReference type="PANTHER" id="PTHR12215">
    <property type="entry name" value="PHOSPHOPANTETHEINE TRANSFERASE"/>
    <property type="match status" value="1"/>
</dbReference>
<evidence type="ECO:0000256" key="1">
    <source>
        <dbReference type="ARBA" id="ARBA00010990"/>
    </source>
</evidence>
<gene>
    <name evidence="4" type="ORF">KCG35_20475</name>
</gene>